<keyword evidence="2 10" id="KW-0028">Amino-acid biosynthesis</keyword>
<comment type="subunit">
    <text evidence="10">Homodimer.</text>
</comment>
<keyword evidence="10" id="KW-0963">Cytoplasm</keyword>
<comment type="similarity">
    <text evidence="9 11">Belongs to the Orn/Lys/Arg decarboxylase class-II family. LysA subfamily.</text>
</comment>
<keyword evidence="10" id="KW-0413">Isomerase</keyword>
<gene>
    <name evidence="11 16" type="primary">lysA</name>
    <name evidence="10" type="synonym">dapF</name>
    <name evidence="16" type="ORF">E3J84_02525</name>
</gene>
<dbReference type="Gene3D" id="2.40.37.10">
    <property type="entry name" value="Lyase, Ornithine Decarboxylase, Chain A, domain 1"/>
    <property type="match status" value="1"/>
</dbReference>
<feature type="binding site" evidence="10">
    <location>
        <begin position="662"/>
        <end position="663"/>
    </location>
    <ligand>
        <name>substrate</name>
    </ligand>
</feature>
<feature type="binding site" evidence="11">
    <location>
        <position position="349"/>
    </location>
    <ligand>
        <name>substrate</name>
    </ligand>
</feature>
<feature type="binding site" evidence="10">
    <location>
        <begin position="651"/>
        <end position="652"/>
    </location>
    <ligand>
        <name>substrate</name>
    </ligand>
</feature>
<evidence type="ECO:0000256" key="10">
    <source>
        <dbReference type="HAMAP-Rule" id="MF_00197"/>
    </source>
</evidence>
<feature type="modified residue" description="N6-(pyridoxal phosphate)lysine" evidence="11 12">
    <location>
        <position position="63"/>
    </location>
</feature>
<feature type="binding site" evidence="11">
    <location>
        <position position="320"/>
    </location>
    <ligand>
        <name>substrate</name>
    </ligand>
</feature>
<feature type="active site" description="Proton donor" evidence="12">
    <location>
        <position position="348"/>
    </location>
</feature>
<comment type="subcellular location">
    <subcellularLocation>
        <location evidence="10">Cytoplasm</location>
    </subcellularLocation>
</comment>
<evidence type="ECO:0000256" key="14">
    <source>
        <dbReference type="RuleBase" id="RU003738"/>
    </source>
</evidence>
<dbReference type="InterPro" id="IPR029066">
    <property type="entry name" value="PLP-binding_barrel"/>
</dbReference>
<dbReference type="PROSITE" id="PS00879">
    <property type="entry name" value="ODR_DC_2_2"/>
    <property type="match status" value="1"/>
</dbReference>
<dbReference type="Pfam" id="PF02784">
    <property type="entry name" value="Orn_Arg_deC_N"/>
    <property type="match status" value="1"/>
</dbReference>
<feature type="binding site" evidence="11">
    <location>
        <position position="377"/>
    </location>
    <ligand>
        <name>pyridoxal 5'-phosphate</name>
        <dbReference type="ChEBI" id="CHEBI:597326"/>
    </ligand>
</feature>
<dbReference type="EC" id="5.1.1.7" evidence="10"/>
<feature type="binding site" evidence="11">
    <location>
        <position position="377"/>
    </location>
    <ligand>
        <name>substrate</name>
    </ligand>
</feature>
<comment type="cofactor">
    <cofactor evidence="1 11 12 14">
        <name>pyridoxal 5'-phosphate</name>
        <dbReference type="ChEBI" id="CHEBI:597326"/>
    </cofactor>
</comment>
<dbReference type="PANTHER" id="PTHR43727:SF2">
    <property type="entry name" value="GROUP IV DECARBOXYLASE"/>
    <property type="match status" value="1"/>
</dbReference>
<evidence type="ECO:0000313" key="17">
    <source>
        <dbReference type="Proteomes" id="UP000316360"/>
    </source>
</evidence>
<dbReference type="PROSITE" id="PS01326">
    <property type="entry name" value="DAP_EPIMERASE"/>
    <property type="match status" value="1"/>
</dbReference>
<dbReference type="EMBL" id="SOKJ01000131">
    <property type="protein sequence ID" value="TET11747.1"/>
    <property type="molecule type" value="Genomic_DNA"/>
</dbReference>
<dbReference type="InterPro" id="IPR000183">
    <property type="entry name" value="Orn/DAP/Arg_de-COase"/>
</dbReference>
<comment type="pathway">
    <text evidence="8 11 14">Amino-acid biosynthesis; L-lysine biosynthesis via DAP pathway; L-lysine from DL-2,6-diaminopimelate: step 1/1.</text>
</comment>
<dbReference type="Proteomes" id="UP000316360">
    <property type="component" value="Unassembled WGS sequence"/>
</dbReference>
<evidence type="ECO:0000256" key="13">
    <source>
        <dbReference type="PROSITE-ProRule" id="PRU10125"/>
    </source>
</evidence>
<keyword evidence="6 11" id="KW-0456">Lyase</keyword>
<dbReference type="Pfam" id="PF01678">
    <property type="entry name" value="DAP_epimerase"/>
    <property type="match status" value="2"/>
</dbReference>
<protein>
    <recommendedName>
        <fullName evidence="10 11">Multifunctional fusion protein</fullName>
    </recommendedName>
    <domain>
        <recommendedName>
            <fullName evidence="10">Diaminopimelate epimerase</fullName>
            <shortName evidence="10">DAP epimerase</shortName>
            <ecNumber evidence="10">5.1.1.7</ecNumber>
        </recommendedName>
        <alternativeName>
            <fullName evidence="10">PLP-independent amino acid racemase</fullName>
        </alternativeName>
    </domain>
    <domain>
        <recommendedName>
            <fullName evidence="11">Diaminopimelate decarboxylase</fullName>
            <shortName evidence="11">DAP decarboxylase</shortName>
            <shortName evidence="11">DAPDC</shortName>
            <ecNumber evidence="11">4.1.1.20</ecNumber>
        </recommendedName>
    </domain>
</protein>
<comment type="function">
    <text evidence="11">Specifically catalyzes the decarboxylation of meso-diaminopimelate (meso-DAP) to L-lysine.</text>
</comment>
<evidence type="ECO:0000256" key="4">
    <source>
        <dbReference type="ARBA" id="ARBA00022898"/>
    </source>
</evidence>
<dbReference type="PANTHER" id="PTHR43727">
    <property type="entry name" value="DIAMINOPIMELATE DECARBOXYLASE"/>
    <property type="match status" value="1"/>
</dbReference>
<feature type="binding site" evidence="10">
    <location>
        <position position="520"/>
    </location>
    <ligand>
        <name>substrate</name>
    </ligand>
</feature>
<name>A0A523S143_UNCAE</name>
<dbReference type="FunFam" id="2.40.37.10:FF:000003">
    <property type="entry name" value="Diaminopimelate decarboxylase"/>
    <property type="match status" value="1"/>
</dbReference>
<dbReference type="InterPro" id="IPR009006">
    <property type="entry name" value="Ala_racemase/Decarboxylase_C"/>
</dbReference>
<evidence type="ECO:0000256" key="3">
    <source>
        <dbReference type="ARBA" id="ARBA00022793"/>
    </source>
</evidence>
<dbReference type="GO" id="GO:0009089">
    <property type="term" value="P:lysine biosynthetic process via diaminopimelate"/>
    <property type="evidence" value="ECO:0007669"/>
    <property type="project" value="UniProtKB-UniRule"/>
</dbReference>
<feature type="binding site" evidence="10">
    <location>
        <position position="634"/>
    </location>
    <ligand>
        <name>substrate</name>
    </ligand>
</feature>
<dbReference type="FunFam" id="3.20.20.10:FF:000003">
    <property type="entry name" value="Diaminopimelate decarboxylase"/>
    <property type="match status" value="1"/>
</dbReference>
<dbReference type="HAMAP" id="MF_02120">
    <property type="entry name" value="LysA"/>
    <property type="match status" value="1"/>
</dbReference>
<evidence type="ECO:0000256" key="9">
    <source>
        <dbReference type="ARBA" id="ARBA00060983"/>
    </source>
</evidence>
<feature type="binding site" evidence="11">
    <location>
        <position position="316"/>
    </location>
    <ligand>
        <name>substrate</name>
    </ligand>
</feature>
<feature type="binding site" evidence="10">
    <location>
        <begin position="530"/>
        <end position="531"/>
    </location>
    <ligand>
        <name>substrate</name>
    </ligand>
</feature>
<feature type="active site" description="Proton acceptor" evidence="10">
    <location>
        <position position="661"/>
    </location>
</feature>
<evidence type="ECO:0000256" key="12">
    <source>
        <dbReference type="PIRSR" id="PIRSR600183-50"/>
    </source>
</evidence>
<evidence type="ECO:0000256" key="2">
    <source>
        <dbReference type="ARBA" id="ARBA00022605"/>
    </source>
</evidence>
<dbReference type="NCBIfam" id="TIGR00652">
    <property type="entry name" value="DapF"/>
    <property type="match status" value="1"/>
</dbReference>
<evidence type="ECO:0000256" key="1">
    <source>
        <dbReference type="ARBA" id="ARBA00001933"/>
    </source>
</evidence>
<feature type="binding site" evidence="11">
    <location>
        <begin position="277"/>
        <end position="280"/>
    </location>
    <ligand>
        <name>pyridoxal 5'-phosphate</name>
        <dbReference type="ChEBI" id="CHEBI:597326"/>
    </ligand>
</feature>
<dbReference type="InterPro" id="IPR018510">
    <property type="entry name" value="DAP_epimerase_AS"/>
</dbReference>
<comment type="pathway">
    <text evidence="10">Amino-acid biosynthesis; L-lysine biosynthesis via DAP pathway; DL-2,6-diaminopimelate from LL-2,6-diaminopimelate: step 1/1.</text>
</comment>
<dbReference type="Gene3D" id="3.20.20.10">
    <property type="entry name" value="Alanine racemase"/>
    <property type="match status" value="1"/>
</dbReference>
<dbReference type="InterPro" id="IPR001653">
    <property type="entry name" value="DAP_epimerase_DapF"/>
</dbReference>
<organism evidence="16 17">
    <name type="scientific">Aerophobetes bacterium</name>
    <dbReference type="NCBI Taxonomy" id="2030807"/>
    <lineage>
        <taxon>Bacteria</taxon>
        <taxon>Candidatus Aerophobota</taxon>
    </lineage>
</organism>
<dbReference type="GO" id="GO:0008836">
    <property type="term" value="F:diaminopimelate decarboxylase activity"/>
    <property type="evidence" value="ECO:0007669"/>
    <property type="project" value="UniProtKB-UniRule"/>
</dbReference>
<comment type="similarity">
    <text evidence="10">Belongs to the diaminopimelate epimerase family.</text>
</comment>
<keyword evidence="3 11" id="KW-0210">Decarboxylase</keyword>
<dbReference type="InterPro" id="IPR022657">
    <property type="entry name" value="De-COase2_CS"/>
</dbReference>
<reference evidence="16 17" key="1">
    <citation type="submission" date="2019-03" db="EMBL/GenBank/DDBJ databases">
        <title>Metabolic potential of uncultured bacteria and archaea associated with petroleum seepage in deep-sea sediments.</title>
        <authorList>
            <person name="Dong X."/>
            <person name="Hubert C."/>
        </authorList>
    </citation>
    <scope>NUCLEOTIDE SEQUENCE [LARGE SCALE GENOMIC DNA]</scope>
    <source>
        <strain evidence="16">E44_bin7</strain>
    </source>
</reference>
<dbReference type="GO" id="GO:0008837">
    <property type="term" value="F:diaminopimelate epimerase activity"/>
    <property type="evidence" value="ECO:0007669"/>
    <property type="project" value="UniProtKB-UniRule"/>
</dbReference>
<keyword evidence="4 11" id="KW-0663">Pyridoxal phosphate</keyword>
<feature type="binding site" evidence="11">
    <location>
        <position position="280"/>
    </location>
    <ligand>
        <name>substrate</name>
    </ligand>
</feature>
<proteinExistence type="inferred from homology"/>
<feature type="site" description="Could be important to modulate the pK values of the two catalytic cysteine residues" evidence="10">
    <location>
        <position position="651"/>
    </location>
</feature>
<dbReference type="CDD" id="cd06828">
    <property type="entry name" value="PLPDE_III_DapDC"/>
    <property type="match status" value="1"/>
</dbReference>
<dbReference type="InterPro" id="IPR002986">
    <property type="entry name" value="DAP_deCOOHase_LysA"/>
</dbReference>
<feature type="binding site" evidence="10">
    <location>
        <position position="469"/>
    </location>
    <ligand>
        <name>substrate</name>
    </ligand>
</feature>
<dbReference type="Gene3D" id="3.10.310.10">
    <property type="entry name" value="Diaminopimelate Epimerase, Chain A, domain 1"/>
    <property type="match status" value="2"/>
</dbReference>
<dbReference type="SUPFAM" id="SSF51419">
    <property type="entry name" value="PLP-binding barrel"/>
    <property type="match status" value="1"/>
</dbReference>
<feature type="active site" description="Proton donor" evidence="10">
    <location>
        <position position="529"/>
    </location>
</feature>
<keyword evidence="5 10" id="KW-0457">Lysine biosynthesis</keyword>
<feature type="active site" evidence="13">
    <location>
        <position position="529"/>
    </location>
</feature>
<dbReference type="PRINTS" id="PR01179">
    <property type="entry name" value="ODADCRBXLASE"/>
</dbReference>
<evidence type="ECO:0000313" key="16">
    <source>
        <dbReference type="EMBL" id="TET11747.1"/>
    </source>
</evidence>
<accession>A0A523S143</accession>
<sequence length="725" mass="81614">MSYHNHFNYKRGELCCEGVCISKIAQKVGTPFYLYSYNSLIGNYRKFAHTFSKLSPLICYSLKANGNLTLSRILTQEGAGADILSEGELHKALQAGFPPQKIVFAGPGKKEKEIECALKENIFMLNVESASELELIEKTAQRLNHTARVSLRLNPDVDVKTHRYITTGKKENKFGLVFDEAEKLYEKIKKSSLLKPVGIHMHIGSQITSSEPYLRALEKAGELFDLLKEKGLDLQYIDMGGGFGISYKKGKPPLDIEELAEKIYPLIKKREAKLIIEPGRFLVGPAGLLITQVLYKKRRREKTFIIVDAGMNDLIRPSLYDAYHQIKKLKEPDETEPDEAVDVVGPVCESGDFFALGRSLPKIWEGEYLALMDAGAYSFSMSSVYNARPRPAEVLVKEDHWWIIRKRETYQDLIKGEVIPDELFSSPKDSSAKNFSTISPSKREMAIFPSQKEPIFDLIPFTKMQGSGNDFIVVDNRGKIIKDRENFSKRVCSRKKGIGADGLLLLEESDKANFKMRIFNPDGTEAEMCGNAARCIARFVYLKGIAGEKCSFETLSGPISSYVNETQVKIRMKDPSRLHLNLKLILEDGSYEGHCLDTGVPHFILFVPEVEKAPLEKLGPKIRYHPYFQPQGTNVNFVEVERGFLKVRTYERGVEEETLSCGTGVAAAAIIADIVRGLGSPLKVKTKGGGLKVYFQRRDRTNFTQVFLEGEAKVVYEGRYERKGE</sequence>
<dbReference type="AlphaFoldDB" id="A0A523S143"/>
<dbReference type="InterPro" id="IPR022644">
    <property type="entry name" value="De-COase2_N"/>
</dbReference>
<dbReference type="NCBIfam" id="TIGR01048">
    <property type="entry name" value="lysA"/>
    <property type="match status" value="1"/>
</dbReference>
<feature type="site" description="Could be important to modulate the pK values of the two catalytic cysteine residues" evidence="10">
    <location>
        <position position="602"/>
    </location>
</feature>
<evidence type="ECO:0000256" key="11">
    <source>
        <dbReference type="HAMAP-Rule" id="MF_02120"/>
    </source>
</evidence>
<comment type="catalytic activity">
    <reaction evidence="10">
        <text>(2S,6S)-2,6-diaminopimelate = meso-2,6-diaminopimelate</text>
        <dbReference type="Rhea" id="RHEA:15393"/>
        <dbReference type="ChEBI" id="CHEBI:57609"/>
        <dbReference type="ChEBI" id="CHEBI:57791"/>
        <dbReference type="EC" id="5.1.1.7"/>
    </reaction>
</comment>
<dbReference type="SUPFAM" id="SSF50621">
    <property type="entry name" value="Alanine racemase C-terminal domain-like"/>
    <property type="match status" value="1"/>
</dbReference>
<dbReference type="HAMAP" id="MF_00197">
    <property type="entry name" value="DAP_epimerase"/>
    <property type="match status" value="1"/>
</dbReference>
<dbReference type="PRINTS" id="PR01181">
    <property type="entry name" value="DAPDCRBXLASE"/>
</dbReference>
<dbReference type="SUPFAM" id="SSF54506">
    <property type="entry name" value="Diaminopimelate epimerase-like"/>
    <property type="match status" value="2"/>
</dbReference>
<dbReference type="GO" id="GO:0005737">
    <property type="term" value="C:cytoplasm"/>
    <property type="evidence" value="ECO:0007669"/>
    <property type="project" value="UniProtKB-SubCell"/>
</dbReference>
<evidence type="ECO:0000256" key="5">
    <source>
        <dbReference type="ARBA" id="ARBA00023154"/>
    </source>
</evidence>
<feature type="binding site" evidence="11">
    <location>
        <position position="242"/>
    </location>
    <ligand>
        <name>pyridoxal 5'-phosphate</name>
        <dbReference type="ChEBI" id="CHEBI:597326"/>
    </ligand>
</feature>
<dbReference type="GO" id="GO:0030170">
    <property type="term" value="F:pyridoxal phosphate binding"/>
    <property type="evidence" value="ECO:0007669"/>
    <property type="project" value="UniProtKB-UniRule"/>
</dbReference>
<comment type="function">
    <text evidence="10">Catalyzes the stereoinversion of LL-2,6-diaminopimelate (L,L-DAP) to meso-diaminopimelate (meso-DAP), a precursor of L-lysine and an essential component of the bacterial peptidoglycan.</text>
</comment>
<comment type="caution">
    <text evidence="16">The sequence shown here is derived from an EMBL/GenBank/DDBJ whole genome shotgun (WGS) entry which is preliminary data.</text>
</comment>
<feature type="domain" description="Orn/DAP/Arg decarboxylase 2 N-terminal" evidence="15">
    <location>
        <begin position="43"/>
        <end position="283"/>
    </location>
</feature>
<dbReference type="UniPathway" id="UPA00034">
    <property type="reaction ID" value="UER00025"/>
</dbReference>
<evidence type="ECO:0000259" key="15">
    <source>
        <dbReference type="Pfam" id="PF02784"/>
    </source>
</evidence>
<evidence type="ECO:0000256" key="7">
    <source>
        <dbReference type="ARBA" id="ARBA00050464"/>
    </source>
</evidence>
<comment type="catalytic activity">
    <reaction evidence="7 11 14">
        <text>meso-2,6-diaminopimelate + H(+) = L-lysine + CO2</text>
        <dbReference type="Rhea" id="RHEA:15101"/>
        <dbReference type="ChEBI" id="CHEBI:15378"/>
        <dbReference type="ChEBI" id="CHEBI:16526"/>
        <dbReference type="ChEBI" id="CHEBI:32551"/>
        <dbReference type="ChEBI" id="CHEBI:57791"/>
        <dbReference type="EC" id="4.1.1.20"/>
    </reaction>
</comment>
<comment type="caution">
    <text evidence="10">Lacks conserved residue(s) required for the propagation of feature annotation.</text>
</comment>
<evidence type="ECO:0000256" key="8">
    <source>
        <dbReference type="ARBA" id="ARBA00060643"/>
    </source>
</evidence>
<evidence type="ECO:0000256" key="6">
    <source>
        <dbReference type="ARBA" id="ARBA00023239"/>
    </source>
</evidence>
<dbReference type="EC" id="4.1.1.20" evidence="11"/>